<dbReference type="EC" id="3.6.4.12" evidence="2"/>
<proteinExistence type="predicted"/>
<dbReference type="GO" id="GO:0003678">
    <property type="term" value="F:DNA helicase activity"/>
    <property type="evidence" value="ECO:0007669"/>
    <property type="project" value="UniProtKB-EC"/>
</dbReference>
<evidence type="ECO:0000259" key="1">
    <source>
        <dbReference type="Pfam" id="PF12705"/>
    </source>
</evidence>
<dbReference type="InterPro" id="IPR027417">
    <property type="entry name" value="P-loop_NTPase"/>
</dbReference>
<dbReference type="InterPro" id="IPR011604">
    <property type="entry name" value="PDDEXK-like_dom_sf"/>
</dbReference>
<dbReference type="EMBL" id="JAUSVY010000001">
    <property type="protein sequence ID" value="MDQ0503783.1"/>
    <property type="molecule type" value="Genomic_DNA"/>
</dbReference>
<dbReference type="EC" id="3.1.-.-" evidence="2"/>
<reference evidence="2 3" key="1">
    <citation type="submission" date="2023-07" db="EMBL/GenBank/DDBJ databases">
        <title>Genomic Encyclopedia of Type Strains, Phase IV (KMG-IV): sequencing the most valuable type-strain genomes for metagenomic binning, comparative biology and taxonomic classification.</title>
        <authorList>
            <person name="Goeker M."/>
        </authorList>
    </citation>
    <scope>NUCLEOTIDE SEQUENCE [LARGE SCALE GENOMIC DNA]</scope>
    <source>
        <strain evidence="2 3">DSM 3770</strain>
    </source>
</reference>
<dbReference type="Gene3D" id="3.90.320.10">
    <property type="match status" value="1"/>
</dbReference>
<feature type="domain" description="PD-(D/E)XK endonuclease-like" evidence="1">
    <location>
        <begin position="755"/>
        <end position="988"/>
    </location>
</feature>
<evidence type="ECO:0000313" key="3">
    <source>
        <dbReference type="Proteomes" id="UP001241747"/>
    </source>
</evidence>
<keyword evidence="2" id="KW-0067">ATP-binding</keyword>
<dbReference type="GO" id="GO:0016787">
    <property type="term" value="F:hydrolase activity"/>
    <property type="evidence" value="ECO:0007669"/>
    <property type="project" value="UniProtKB-KW"/>
</dbReference>
<dbReference type="InterPro" id="IPR014153">
    <property type="entry name" value="Ds_break_AddB"/>
</dbReference>
<keyword evidence="3" id="KW-1185">Reference proteome</keyword>
<gene>
    <name evidence="2" type="ORF">QOZ94_000553</name>
</gene>
<dbReference type="SUPFAM" id="SSF52540">
    <property type="entry name" value="P-loop containing nucleoside triphosphate hydrolases"/>
    <property type="match status" value="1"/>
</dbReference>
<dbReference type="NCBIfam" id="TIGR02786">
    <property type="entry name" value="addB_alphas"/>
    <property type="match status" value="1"/>
</dbReference>
<comment type="caution">
    <text evidence="2">The sequence shown here is derived from an EMBL/GenBank/DDBJ whole genome shotgun (WGS) entry which is preliminary data.</text>
</comment>
<dbReference type="InterPro" id="IPR038726">
    <property type="entry name" value="PDDEXK_AddAB-type"/>
</dbReference>
<sequence>MSRVLTIPPTAPFLATLARALLDGRLIAGYAPRPEPRSAPPSADHSSADLSLALADATVFLPTRRACRLFGEALLAEAGTPALLLPRIVPLGDVDEDALAFSEDAPLLAAPHAIAPVHRRLVLASLVARWRQTLKEGEGRAAVAAGPAATLALADELARLFDDLSTAGVPLSRFDGLTPRELDPYFEISLDFVRIARAGFDAYLAASERVEPAVRRDGLVDAEAGRLAALGAAAGPVIAAGSTGSMPATARLLKAISRLPKGAVVLPGLDQEMEDSAFTLLLDPAQGAPDHPQYGLAKLLRTLEITRADVTALADAGARERLLSEAMRQAETSDLWSHLPERLPPVVRAEATTRLTVVEADDPRQEALAIALLLRESLERPGETAALVTPDRDLARRVVSEMARFGVRVDDSAGTPLAEAPMGRLARLVARVPAEACAPVPLFALLSHPLARFGLDDDLKGEALAALELAALRGPRPRAGVAGLRATLAACDPDGFRSGDPRRRLTDTALDRATLLVDQLDAALAPLLALAERRGPLPLSDLVAAHRAAIAAIAGPLDENDADPAMAALARAFVAVGEAAGDGPDLSLADYADAVSALIGDAMVRPVGEPHGRLRILGPLEARLVRVDRVVLGGLVEGVWPQQGETDPWLSRPMRLDLGLDLPERRIGLSAHDFVQAFGAPEVVLTYAAKVGGTQSVPSRFLKRLETVLGPALSEAARGRGARWRTAAVALDVAPPVPRASRPAPAPPLALRPRRLTVTEIETFLRDPYSIFARHVLGLKPLDPLDAAPGAAERGSALHEALGTFTMAFPKALPPDALGELLKHGRKAFAPLSVFPAEHAVWWARFERVAAFIVEFERRRRANCDAIVAETPGQLDLPLGERSFRLAGRADRIEVKRDGSLAILDYKTGTAPSARQVASLSPQLALEAAMAAKGAFRDVPPLPVSEITYVELRGGATGGEEKPIRYKDRTPADVADTALSGLISLLAAFEDETQGYRSLAAPQWQGGFGDYDHLARVREWALGGEEEQ</sequence>
<evidence type="ECO:0000313" key="2">
    <source>
        <dbReference type="EMBL" id="MDQ0503783.1"/>
    </source>
</evidence>
<accession>A0ABU0L9G8</accession>
<keyword evidence="2" id="KW-0347">Helicase</keyword>
<keyword evidence="2" id="KW-0378">Hydrolase</keyword>
<dbReference type="Proteomes" id="UP001241747">
    <property type="component" value="Unassembled WGS sequence"/>
</dbReference>
<name>A0ABU0L9G8_XANAG</name>
<keyword evidence="2" id="KW-0547">Nucleotide-binding</keyword>
<organism evidence="2 3">
    <name type="scientific">Xanthobacter agilis</name>
    <dbReference type="NCBI Taxonomy" id="47492"/>
    <lineage>
        <taxon>Bacteria</taxon>
        <taxon>Pseudomonadati</taxon>
        <taxon>Pseudomonadota</taxon>
        <taxon>Alphaproteobacteria</taxon>
        <taxon>Hyphomicrobiales</taxon>
        <taxon>Xanthobacteraceae</taxon>
        <taxon>Xanthobacter</taxon>
    </lineage>
</organism>
<dbReference type="Pfam" id="PF12705">
    <property type="entry name" value="PDDEXK_1"/>
    <property type="match status" value="1"/>
</dbReference>
<protein>
    <submittedName>
        <fullName evidence="2">ATP-dependent helicase/nuclease subunit B</fullName>
        <ecNumber evidence="2">3.1.-.-</ecNumber>
        <ecNumber evidence="2">3.6.4.12</ecNumber>
    </submittedName>
</protein>